<keyword evidence="2" id="KW-0808">Transferase</keyword>
<keyword evidence="1" id="KW-0472">Membrane</keyword>
<dbReference type="AlphaFoldDB" id="A0A3E1QAJ2"/>
<dbReference type="CDD" id="cd03794">
    <property type="entry name" value="GT4_WbuB-like"/>
    <property type="match status" value="1"/>
</dbReference>
<dbReference type="PANTHER" id="PTHR45947:SF3">
    <property type="entry name" value="SULFOQUINOVOSYL TRANSFERASE SQD2"/>
    <property type="match status" value="1"/>
</dbReference>
<evidence type="ECO:0000313" key="2">
    <source>
        <dbReference type="EMBL" id="RFN59152.1"/>
    </source>
</evidence>
<name>A0A3E1QAJ2_9FLAO</name>
<keyword evidence="3" id="KW-1185">Reference proteome</keyword>
<feature type="transmembrane region" description="Helical" evidence="1">
    <location>
        <begin position="110"/>
        <end position="129"/>
    </location>
</feature>
<proteinExistence type="predicted"/>
<dbReference type="OrthoDB" id="9811902at2"/>
<dbReference type="GO" id="GO:0016758">
    <property type="term" value="F:hexosyltransferase activity"/>
    <property type="evidence" value="ECO:0007669"/>
    <property type="project" value="TreeGrafter"/>
</dbReference>
<reference evidence="2 3" key="1">
    <citation type="journal article" date="2007" name="Int. J. Syst. Evol. Microbiol.">
        <title>Marixanthomonas ophiurae gen. nov., sp. nov., a marine bacterium of the family Flavobacteriaceae isolated from a deep-sea brittle star.</title>
        <authorList>
            <person name="Romanenko L.A."/>
            <person name="Uchino M."/>
            <person name="Frolova G.M."/>
            <person name="Mikhailov V.V."/>
        </authorList>
    </citation>
    <scope>NUCLEOTIDE SEQUENCE [LARGE SCALE GENOMIC DNA]</scope>
    <source>
        <strain evidence="2 3">KMM 3046</strain>
    </source>
</reference>
<dbReference type="EMBL" id="QVID01000001">
    <property type="protein sequence ID" value="RFN59152.1"/>
    <property type="molecule type" value="Genomic_DNA"/>
</dbReference>
<organism evidence="2 3">
    <name type="scientific">Marixanthomonas ophiurae</name>
    <dbReference type="NCBI Taxonomy" id="387659"/>
    <lineage>
        <taxon>Bacteria</taxon>
        <taxon>Pseudomonadati</taxon>
        <taxon>Bacteroidota</taxon>
        <taxon>Flavobacteriia</taxon>
        <taxon>Flavobacteriales</taxon>
        <taxon>Flavobacteriaceae</taxon>
        <taxon>Marixanthomonas</taxon>
    </lineage>
</organism>
<dbReference type="InterPro" id="IPR050194">
    <property type="entry name" value="Glycosyltransferase_grp1"/>
</dbReference>
<keyword evidence="1" id="KW-0812">Transmembrane</keyword>
<evidence type="ECO:0000256" key="1">
    <source>
        <dbReference type="SAM" id="Phobius"/>
    </source>
</evidence>
<dbReference type="PANTHER" id="PTHR45947">
    <property type="entry name" value="SULFOQUINOVOSYL TRANSFERASE SQD2"/>
    <property type="match status" value="1"/>
</dbReference>
<dbReference type="Pfam" id="PF13692">
    <property type="entry name" value="Glyco_trans_1_4"/>
    <property type="match status" value="1"/>
</dbReference>
<comment type="caution">
    <text evidence="2">The sequence shown here is derived from an EMBL/GenBank/DDBJ whole genome shotgun (WGS) entry which is preliminary data.</text>
</comment>
<dbReference type="Gene3D" id="3.40.50.2000">
    <property type="entry name" value="Glycogen Phosphorylase B"/>
    <property type="match status" value="2"/>
</dbReference>
<feature type="transmembrane region" description="Helical" evidence="1">
    <location>
        <begin position="84"/>
        <end position="103"/>
    </location>
</feature>
<sequence length="386" mass="44115">MSRDILLITNYFPPEKGAAPNRMHTLASNLTKANYNVHVVCPMPNYPKGAIFNGFEGSVYKKDSEAVGTIHRLWLWPSNSENKFIRLLSMISFSVSLSLFFLFKRSPKKIFIQYSPVFVGFTAIFWSWLFGKKRFLNVSDLWPLAGLEMGLLKKGLYYSVLELMERFCYKKSHLIVGQSEEILAHVDTKCNTPLFLYRNIPDFNPPSITEIAVKKPITLVYAGLLGVAQGLVEICKKIELPKHIELHIYGAGPEEKLISKINKENIFYHGEVERTVLHKTLQQYDIAFIPLTNRIYGSVPSKLFEYTRLGLPVAYFAGGEGGTLVETHKLGWNIPVSDFNAFQHFISELTILELERFNKEKVQEKAIDAFNFQKQFDKLTKAVSEL</sequence>
<dbReference type="Proteomes" id="UP000261082">
    <property type="component" value="Unassembled WGS sequence"/>
</dbReference>
<keyword evidence="1" id="KW-1133">Transmembrane helix</keyword>
<evidence type="ECO:0000313" key="3">
    <source>
        <dbReference type="Proteomes" id="UP000261082"/>
    </source>
</evidence>
<protein>
    <submittedName>
        <fullName evidence="2">Glycosyltransferase WbuB</fullName>
    </submittedName>
</protein>
<accession>A0A3E1QAJ2</accession>
<gene>
    <name evidence="2" type="ORF">DZ858_03490</name>
</gene>
<dbReference type="SUPFAM" id="SSF53756">
    <property type="entry name" value="UDP-Glycosyltransferase/glycogen phosphorylase"/>
    <property type="match status" value="1"/>
</dbReference>
<dbReference type="RefSeq" id="WP_117158151.1">
    <property type="nucleotide sequence ID" value="NZ_QVID01000001.1"/>
</dbReference>